<keyword evidence="5 8" id="KW-0479">Metal-binding</keyword>
<evidence type="ECO:0000313" key="13">
    <source>
        <dbReference type="Proteomes" id="UP000191153"/>
    </source>
</evidence>
<dbReference type="SFLD" id="SFLDG01061">
    <property type="entry name" value="methylthiotransferase"/>
    <property type="match status" value="1"/>
</dbReference>
<dbReference type="InterPro" id="IPR013848">
    <property type="entry name" value="Methylthiotransferase_N"/>
</dbReference>
<dbReference type="EC" id="2.8.4.4" evidence="8"/>
<evidence type="ECO:0000259" key="9">
    <source>
        <dbReference type="PROSITE" id="PS50926"/>
    </source>
</evidence>
<comment type="cofactor">
    <cofactor evidence="8">
        <name>[4Fe-4S] cluster</name>
        <dbReference type="ChEBI" id="CHEBI:49883"/>
    </cofactor>
    <text evidence="8">Binds 2 [4Fe-4S] clusters. One cluster is coordinated with 3 cysteines and an exchangeable S-adenosyl-L-methionine.</text>
</comment>
<dbReference type="Proteomes" id="UP000191153">
    <property type="component" value="Unassembled WGS sequence"/>
</dbReference>
<comment type="catalytic activity">
    <reaction evidence="8">
        <text>L-aspartate(89)-[ribosomal protein uS12]-hydrogen + (sulfur carrier)-SH + AH2 + 2 S-adenosyl-L-methionine = 3-methylsulfanyl-L-aspartate(89)-[ribosomal protein uS12]-hydrogen + (sulfur carrier)-H + 5'-deoxyadenosine + L-methionine + A + S-adenosyl-L-homocysteine + 2 H(+)</text>
        <dbReference type="Rhea" id="RHEA:37087"/>
        <dbReference type="Rhea" id="RHEA-COMP:10460"/>
        <dbReference type="Rhea" id="RHEA-COMP:10461"/>
        <dbReference type="Rhea" id="RHEA-COMP:14737"/>
        <dbReference type="Rhea" id="RHEA-COMP:14739"/>
        <dbReference type="ChEBI" id="CHEBI:13193"/>
        <dbReference type="ChEBI" id="CHEBI:15378"/>
        <dbReference type="ChEBI" id="CHEBI:17319"/>
        <dbReference type="ChEBI" id="CHEBI:17499"/>
        <dbReference type="ChEBI" id="CHEBI:29917"/>
        <dbReference type="ChEBI" id="CHEBI:29961"/>
        <dbReference type="ChEBI" id="CHEBI:57844"/>
        <dbReference type="ChEBI" id="CHEBI:57856"/>
        <dbReference type="ChEBI" id="CHEBI:59789"/>
        <dbReference type="ChEBI" id="CHEBI:64428"/>
        <dbReference type="ChEBI" id="CHEBI:73599"/>
        <dbReference type="EC" id="2.8.4.4"/>
    </reaction>
</comment>
<dbReference type="SFLD" id="SFLDF00274">
    <property type="entry name" value="ribosomal_protein_S12_methylth"/>
    <property type="match status" value="1"/>
</dbReference>
<dbReference type="CDD" id="cd01335">
    <property type="entry name" value="Radical_SAM"/>
    <property type="match status" value="1"/>
</dbReference>
<dbReference type="InterPro" id="IPR005839">
    <property type="entry name" value="Methylthiotransferase"/>
</dbReference>
<dbReference type="GO" id="GO:0046872">
    <property type="term" value="F:metal ion binding"/>
    <property type="evidence" value="ECO:0007669"/>
    <property type="project" value="UniProtKB-KW"/>
</dbReference>
<dbReference type="NCBIfam" id="TIGR01125">
    <property type="entry name" value="30S ribosomal protein S12 methylthiotransferase RimO"/>
    <property type="match status" value="1"/>
</dbReference>
<dbReference type="PANTHER" id="PTHR43837">
    <property type="entry name" value="RIBOSOMAL PROTEIN S12 METHYLTHIOTRANSFERASE RIMO"/>
    <property type="match status" value="1"/>
</dbReference>
<evidence type="ECO:0000313" key="12">
    <source>
        <dbReference type="EMBL" id="SJZ35547.1"/>
    </source>
</evidence>
<keyword evidence="2 8" id="KW-0963">Cytoplasm</keyword>
<organism evidence="12 13">
    <name type="scientific">Cetobacterium ceti</name>
    <dbReference type="NCBI Taxonomy" id="180163"/>
    <lineage>
        <taxon>Bacteria</taxon>
        <taxon>Fusobacteriati</taxon>
        <taxon>Fusobacteriota</taxon>
        <taxon>Fusobacteriia</taxon>
        <taxon>Fusobacteriales</taxon>
        <taxon>Fusobacteriaceae</taxon>
        <taxon>Cetobacterium</taxon>
    </lineage>
</organism>
<dbReference type="SUPFAM" id="SSF102114">
    <property type="entry name" value="Radical SAM enzymes"/>
    <property type="match status" value="1"/>
</dbReference>
<feature type="binding site" evidence="8">
    <location>
        <position position="81"/>
    </location>
    <ligand>
        <name>[4Fe-4S] cluster</name>
        <dbReference type="ChEBI" id="CHEBI:49883"/>
        <label>1</label>
    </ligand>
</feature>
<dbReference type="Pfam" id="PF04055">
    <property type="entry name" value="Radical_SAM"/>
    <property type="match status" value="1"/>
</dbReference>
<feature type="binding site" evidence="8">
    <location>
        <position position="162"/>
    </location>
    <ligand>
        <name>[4Fe-4S] cluster</name>
        <dbReference type="ChEBI" id="CHEBI:49883"/>
        <label>2</label>
        <note>4Fe-4S-S-AdoMet</note>
    </ligand>
</feature>
<comment type="subcellular location">
    <subcellularLocation>
        <location evidence="8">Cytoplasm</location>
    </subcellularLocation>
</comment>
<dbReference type="PROSITE" id="PS01278">
    <property type="entry name" value="MTTASE_RADICAL"/>
    <property type="match status" value="1"/>
</dbReference>
<evidence type="ECO:0000259" key="10">
    <source>
        <dbReference type="PROSITE" id="PS51449"/>
    </source>
</evidence>
<feature type="binding site" evidence="8">
    <location>
        <position position="159"/>
    </location>
    <ligand>
        <name>[4Fe-4S] cluster</name>
        <dbReference type="ChEBI" id="CHEBI:49883"/>
        <label>2</label>
        <note>4Fe-4S-S-AdoMet</note>
    </ligand>
</feature>
<dbReference type="InterPro" id="IPR007197">
    <property type="entry name" value="rSAM"/>
</dbReference>
<dbReference type="SMART" id="SM00729">
    <property type="entry name" value="Elp3"/>
    <property type="match status" value="1"/>
</dbReference>
<reference evidence="12 13" key="1">
    <citation type="submission" date="2017-02" db="EMBL/GenBank/DDBJ databases">
        <authorList>
            <person name="Peterson S.W."/>
        </authorList>
    </citation>
    <scope>NUCLEOTIDE SEQUENCE [LARGE SCALE GENOMIC DNA]</scope>
    <source>
        <strain evidence="12 13">ATCC 700028</strain>
    </source>
</reference>
<dbReference type="GO" id="GO:0035599">
    <property type="term" value="F:aspartic acid methylthiotransferase activity"/>
    <property type="evidence" value="ECO:0007669"/>
    <property type="project" value="TreeGrafter"/>
</dbReference>
<dbReference type="PROSITE" id="PS51918">
    <property type="entry name" value="RADICAL_SAM"/>
    <property type="match status" value="1"/>
</dbReference>
<keyword evidence="1 8" id="KW-0004">4Fe-4S</keyword>
<dbReference type="InterPro" id="IPR038135">
    <property type="entry name" value="Methylthiotransferase_N_sf"/>
</dbReference>
<dbReference type="SFLD" id="SFLDS00029">
    <property type="entry name" value="Radical_SAM"/>
    <property type="match status" value="1"/>
</dbReference>
<sequence>MKLGLISLGCSKNLVDSEYLIGMLVARKGFEITNNIEEADVALINTCGFIGDAKEESIQAILEVAEYKVSGNLKKIIVAGCLAQRYAEELIAEIPEIDGVIGTGDIDKIEEVIDTIFEDKKIIETSSLDFLADATHERILTTNPHTAYVKIAEGCDRRCAYCIIPKLRGKLRSRTIEDIVKEAEALVANGVREINLLAQETTEYGLDLYGKKALPDLLKALAKVEGLKWIRAYYMFPNSVTDELIETIKNEPKVCSYFDVPIQHISGNILRSMGRAKSGEQIREILGRIRSAIPEATIRTTVIVGFPGETEENFQELKDFLEEFKFDYAGVFKYSREENTKAYDMDNQVPEEIKERRWVELTNLQSEIAEMKNRELTGKIVDVMIDGVSSESEYMLEGRTMGQALEIDGKVLTNDGTGKQGEIVKVRLEQNFEYDFVGPIVENEK</sequence>
<dbReference type="GO" id="GO:0005840">
    <property type="term" value="C:ribosome"/>
    <property type="evidence" value="ECO:0007669"/>
    <property type="project" value="UniProtKB-KW"/>
</dbReference>
<dbReference type="GO" id="GO:0051539">
    <property type="term" value="F:4 iron, 4 sulfur cluster binding"/>
    <property type="evidence" value="ECO:0007669"/>
    <property type="project" value="UniProtKB-UniRule"/>
</dbReference>
<feature type="binding site" evidence="8">
    <location>
        <position position="155"/>
    </location>
    <ligand>
        <name>[4Fe-4S] cluster</name>
        <dbReference type="ChEBI" id="CHEBI:49883"/>
        <label>2</label>
        <note>4Fe-4S-S-AdoMet</note>
    </ligand>
</feature>
<dbReference type="PROSITE" id="PS50926">
    <property type="entry name" value="TRAM"/>
    <property type="match status" value="1"/>
</dbReference>
<keyword evidence="6 8" id="KW-0408">Iron</keyword>
<feature type="domain" description="TRAM" evidence="9">
    <location>
        <begin position="374"/>
        <end position="442"/>
    </location>
</feature>
<keyword evidence="13" id="KW-1185">Reference proteome</keyword>
<evidence type="ECO:0000256" key="7">
    <source>
        <dbReference type="ARBA" id="ARBA00023014"/>
    </source>
</evidence>
<dbReference type="GO" id="GO:0005829">
    <property type="term" value="C:cytosol"/>
    <property type="evidence" value="ECO:0007669"/>
    <property type="project" value="TreeGrafter"/>
</dbReference>
<dbReference type="Gene3D" id="2.40.50.140">
    <property type="entry name" value="Nucleic acid-binding proteins"/>
    <property type="match status" value="1"/>
</dbReference>
<evidence type="ECO:0000256" key="6">
    <source>
        <dbReference type="ARBA" id="ARBA00023004"/>
    </source>
</evidence>
<name>A0A1T4JZQ0_9FUSO</name>
<evidence type="ECO:0000256" key="8">
    <source>
        <dbReference type="HAMAP-Rule" id="MF_01865"/>
    </source>
</evidence>
<proteinExistence type="inferred from homology"/>
<dbReference type="Gene3D" id="3.80.30.20">
    <property type="entry name" value="tm_1862 like domain"/>
    <property type="match status" value="1"/>
</dbReference>
<dbReference type="InterPro" id="IPR023404">
    <property type="entry name" value="rSAM_horseshoe"/>
</dbReference>
<dbReference type="NCBIfam" id="TIGR00089">
    <property type="entry name" value="MiaB/RimO family radical SAM methylthiotransferase"/>
    <property type="match status" value="1"/>
</dbReference>
<dbReference type="InterPro" id="IPR006638">
    <property type="entry name" value="Elp3/MiaA/NifB-like_rSAM"/>
</dbReference>
<keyword evidence="12" id="KW-0689">Ribosomal protein</keyword>
<dbReference type="AlphaFoldDB" id="A0A1T4JZQ0"/>
<dbReference type="GO" id="GO:0103039">
    <property type="term" value="F:protein methylthiotransferase activity"/>
    <property type="evidence" value="ECO:0007669"/>
    <property type="project" value="UniProtKB-EC"/>
</dbReference>
<dbReference type="HAMAP" id="MF_01865">
    <property type="entry name" value="MTTase_RimO"/>
    <property type="match status" value="1"/>
</dbReference>
<dbReference type="PROSITE" id="PS51449">
    <property type="entry name" value="MTTASE_N"/>
    <property type="match status" value="1"/>
</dbReference>
<evidence type="ECO:0000259" key="11">
    <source>
        <dbReference type="PROSITE" id="PS51918"/>
    </source>
</evidence>
<dbReference type="FunFam" id="3.80.30.20:FF:000001">
    <property type="entry name" value="tRNA-2-methylthio-N(6)-dimethylallyladenosine synthase 2"/>
    <property type="match status" value="1"/>
</dbReference>
<dbReference type="PANTHER" id="PTHR43837:SF1">
    <property type="entry name" value="RIBOSOMAL PROTEIN US12 METHYLTHIOTRANSFERASE RIMO"/>
    <property type="match status" value="1"/>
</dbReference>
<evidence type="ECO:0000256" key="2">
    <source>
        <dbReference type="ARBA" id="ARBA00022490"/>
    </source>
</evidence>
<feature type="binding site" evidence="8">
    <location>
        <position position="10"/>
    </location>
    <ligand>
        <name>[4Fe-4S] cluster</name>
        <dbReference type="ChEBI" id="CHEBI:49883"/>
        <label>1</label>
    </ligand>
</feature>
<dbReference type="Pfam" id="PF00919">
    <property type="entry name" value="UPF0004"/>
    <property type="match status" value="1"/>
</dbReference>
<keyword evidence="12" id="KW-0687">Ribonucleoprotein</keyword>
<feature type="binding site" evidence="8">
    <location>
        <position position="47"/>
    </location>
    <ligand>
        <name>[4Fe-4S] cluster</name>
        <dbReference type="ChEBI" id="CHEBI:49883"/>
        <label>1</label>
    </ligand>
</feature>
<dbReference type="InterPro" id="IPR012340">
    <property type="entry name" value="NA-bd_OB-fold"/>
</dbReference>
<evidence type="ECO:0000256" key="5">
    <source>
        <dbReference type="ARBA" id="ARBA00022723"/>
    </source>
</evidence>
<accession>A0A1T4JZQ0</accession>
<evidence type="ECO:0000256" key="3">
    <source>
        <dbReference type="ARBA" id="ARBA00022679"/>
    </source>
</evidence>
<dbReference type="InterPro" id="IPR058240">
    <property type="entry name" value="rSAM_sf"/>
</dbReference>
<comment type="similarity">
    <text evidence="8">Belongs to the methylthiotransferase family. RimO subfamily.</text>
</comment>
<dbReference type="RefSeq" id="WP_078692750.1">
    <property type="nucleotide sequence ID" value="NZ_FUWX01000004.1"/>
</dbReference>
<keyword evidence="4 8" id="KW-0949">S-adenosyl-L-methionine</keyword>
<gene>
    <name evidence="8" type="primary">rimO</name>
    <name evidence="12" type="ORF">SAMN02745174_00202</name>
</gene>
<dbReference type="OrthoDB" id="9805215at2"/>
<dbReference type="InterPro" id="IPR002792">
    <property type="entry name" value="TRAM_dom"/>
</dbReference>
<dbReference type="EMBL" id="FUWX01000004">
    <property type="protein sequence ID" value="SJZ35547.1"/>
    <property type="molecule type" value="Genomic_DNA"/>
</dbReference>
<feature type="domain" description="MTTase N-terminal" evidence="10">
    <location>
        <begin position="1"/>
        <end position="118"/>
    </location>
</feature>
<keyword evidence="7 8" id="KW-0411">Iron-sulfur</keyword>
<dbReference type="Pfam" id="PF18693">
    <property type="entry name" value="TRAM_2"/>
    <property type="match status" value="1"/>
</dbReference>
<feature type="domain" description="Radical SAM core" evidence="11">
    <location>
        <begin position="141"/>
        <end position="372"/>
    </location>
</feature>
<dbReference type="SFLD" id="SFLDG01082">
    <property type="entry name" value="B12-binding_domain_containing"/>
    <property type="match status" value="1"/>
</dbReference>
<comment type="function">
    <text evidence="8">Catalyzes the methylthiolation of an aspartic acid residue of ribosomal protein uS12.</text>
</comment>
<keyword evidence="3 8" id="KW-0808">Transferase</keyword>
<dbReference type="InterPro" id="IPR005840">
    <property type="entry name" value="Ribosomal_uS12_MeSTrfase_RimO"/>
</dbReference>
<dbReference type="GO" id="GO:0006400">
    <property type="term" value="P:tRNA modification"/>
    <property type="evidence" value="ECO:0007669"/>
    <property type="project" value="InterPro"/>
</dbReference>
<dbReference type="Gene3D" id="3.40.50.12160">
    <property type="entry name" value="Methylthiotransferase, N-terminal domain"/>
    <property type="match status" value="1"/>
</dbReference>
<protein>
    <recommendedName>
        <fullName evidence="8">Ribosomal protein uS12 methylthiotransferase RimO</fullName>
        <shortName evidence="8">uS12 MTTase</shortName>
        <shortName evidence="8">uS12 methylthiotransferase</shortName>
        <ecNumber evidence="8">2.8.4.4</ecNumber>
    </recommendedName>
    <alternativeName>
        <fullName evidence="8">Ribosomal protein uS12 (aspartate-C(3))-methylthiotransferase</fullName>
    </alternativeName>
    <alternativeName>
        <fullName evidence="8">Ribosome maturation factor RimO</fullName>
    </alternativeName>
</protein>
<evidence type="ECO:0000256" key="1">
    <source>
        <dbReference type="ARBA" id="ARBA00022485"/>
    </source>
</evidence>
<evidence type="ECO:0000256" key="4">
    <source>
        <dbReference type="ARBA" id="ARBA00022691"/>
    </source>
</evidence>
<dbReference type="InterPro" id="IPR020612">
    <property type="entry name" value="Methylthiotransferase_CS"/>
</dbReference>
<dbReference type="STRING" id="180163.SAMN02745174_00202"/>